<keyword evidence="4" id="KW-0804">Transcription</keyword>
<gene>
    <name evidence="9" type="ORF">I302_04899</name>
    <name evidence="10" type="ORF">I302_105777</name>
</gene>
<feature type="compositionally biased region" description="Polar residues" evidence="7">
    <location>
        <begin position="269"/>
        <end position="291"/>
    </location>
</feature>
<evidence type="ECO:0000256" key="4">
    <source>
        <dbReference type="ARBA" id="ARBA00023163"/>
    </source>
</evidence>
<dbReference type="SMART" id="SM00426">
    <property type="entry name" value="TEA"/>
    <property type="match status" value="1"/>
</dbReference>
<dbReference type="KEGG" id="kbi:30209298"/>
<feature type="region of interest" description="Disordered" evidence="7">
    <location>
        <begin position="269"/>
        <end position="342"/>
    </location>
</feature>
<protein>
    <recommendedName>
        <fullName evidence="8">TEA domain-containing protein</fullName>
    </recommendedName>
</protein>
<dbReference type="VEuPathDB" id="FungiDB:I302_04899"/>
<feature type="region of interest" description="Disordered" evidence="7">
    <location>
        <begin position="62"/>
        <end position="108"/>
    </location>
</feature>
<dbReference type="GO" id="GO:0000978">
    <property type="term" value="F:RNA polymerase II cis-regulatory region sequence-specific DNA binding"/>
    <property type="evidence" value="ECO:0007669"/>
    <property type="project" value="TreeGrafter"/>
</dbReference>
<dbReference type="GO" id="GO:0005667">
    <property type="term" value="C:transcription regulator complex"/>
    <property type="evidence" value="ECO:0007669"/>
    <property type="project" value="TreeGrafter"/>
</dbReference>
<dbReference type="EMBL" id="KI894021">
    <property type="protein sequence ID" value="OCF25089.1"/>
    <property type="molecule type" value="Genomic_DNA"/>
</dbReference>
<dbReference type="AlphaFoldDB" id="A0A1B9G246"/>
<evidence type="ECO:0000256" key="6">
    <source>
        <dbReference type="PROSITE-ProRule" id="PRU00505"/>
    </source>
</evidence>
<reference evidence="9" key="1">
    <citation type="submission" date="2013-07" db="EMBL/GenBank/DDBJ databases">
        <title>The Genome Sequence of Cryptococcus bestiolae CBS10118.</title>
        <authorList>
            <consortium name="The Broad Institute Genome Sequencing Platform"/>
            <person name="Cuomo C."/>
            <person name="Litvintseva A."/>
            <person name="Chen Y."/>
            <person name="Heitman J."/>
            <person name="Sun S."/>
            <person name="Springer D."/>
            <person name="Dromer F."/>
            <person name="Young S.K."/>
            <person name="Zeng Q."/>
            <person name="Gargeya S."/>
            <person name="Fitzgerald M."/>
            <person name="Abouelleil A."/>
            <person name="Alvarado L."/>
            <person name="Berlin A.M."/>
            <person name="Chapman S.B."/>
            <person name="Dewar J."/>
            <person name="Goldberg J."/>
            <person name="Griggs A."/>
            <person name="Gujja S."/>
            <person name="Hansen M."/>
            <person name="Howarth C."/>
            <person name="Imamovic A."/>
            <person name="Larimer J."/>
            <person name="McCowan C."/>
            <person name="Murphy C."/>
            <person name="Pearson M."/>
            <person name="Priest M."/>
            <person name="Roberts A."/>
            <person name="Saif S."/>
            <person name="Shea T."/>
            <person name="Sykes S."/>
            <person name="Wortman J."/>
            <person name="Nusbaum C."/>
            <person name="Birren B."/>
        </authorList>
    </citation>
    <scope>NUCLEOTIDE SEQUENCE [LARGE SCALE GENOMIC DNA]</scope>
    <source>
        <strain evidence="9">CBS 10118</strain>
    </source>
</reference>
<name>A0A1B9G246_9TREE</name>
<evidence type="ECO:0000256" key="1">
    <source>
        <dbReference type="ARBA" id="ARBA00004123"/>
    </source>
</evidence>
<dbReference type="Pfam" id="PF01285">
    <property type="entry name" value="TEA"/>
    <property type="match status" value="1"/>
</dbReference>
<evidence type="ECO:0000256" key="5">
    <source>
        <dbReference type="ARBA" id="ARBA00023242"/>
    </source>
</evidence>
<keyword evidence="3" id="KW-0805">Transcription regulation</keyword>
<dbReference type="RefSeq" id="XP_019046159.1">
    <property type="nucleotide sequence ID" value="XM_019191529.1"/>
</dbReference>
<reference evidence="9" key="3">
    <citation type="submission" date="2014-01" db="EMBL/GenBank/DDBJ databases">
        <title>Evolution of pathogenesis and genome organization in the Tremellales.</title>
        <authorList>
            <person name="Cuomo C."/>
            <person name="Litvintseva A."/>
            <person name="Heitman J."/>
            <person name="Chen Y."/>
            <person name="Sun S."/>
            <person name="Springer D."/>
            <person name="Dromer F."/>
            <person name="Young S."/>
            <person name="Zeng Q."/>
            <person name="Chapman S."/>
            <person name="Gujja S."/>
            <person name="Saif S."/>
            <person name="Birren B."/>
        </authorList>
    </citation>
    <scope>NUCLEOTIDE SEQUENCE</scope>
    <source>
        <strain evidence="9">CBS 10118</strain>
    </source>
</reference>
<comment type="similarity">
    <text evidence="2">Belongs to the TEC1 family.</text>
</comment>
<dbReference type="EMBL" id="CP144544">
    <property type="protein sequence ID" value="WVW83756.1"/>
    <property type="molecule type" value="Genomic_DNA"/>
</dbReference>
<accession>A0A1B9G246</accession>
<feature type="compositionally biased region" description="Polar residues" evidence="7">
    <location>
        <begin position="367"/>
        <end position="376"/>
    </location>
</feature>
<keyword evidence="11" id="KW-1185">Reference proteome</keyword>
<reference evidence="10" key="2">
    <citation type="submission" date="2013-07" db="EMBL/GenBank/DDBJ databases">
        <authorList>
            <consortium name="The Broad Institute Genome Sequencing Platform"/>
            <person name="Cuomo C."/>
            <person name="Litvintseva A."/>
            <person name="Chen Y."/>
            <person name="Heitman J."/>
            <person name="Sun S."/>
            <person name="Springer D."/>
            <person name="Dromer F."/>
            <person name="Young S.K."/>
            <person name="Zeng Q."/>
            <person name="Gargeya S."/>
            <person name="Fitzgerald M."/>
            <person name="Abouelleil A."/>
            <person name="Alvarado L."/>
            <person name="Berlin A.M."/>
            <person name="Chapman S.B."/>
            <person name="Dewar J."/>
            <person name="Goldberg J."/>
            <person name="Griggs A."/>
            <person name="Gujja S."/>
            <person name="Hansen M."/>
            <person name="Howarth C."/>
            <person name="Imamovic A."/>
            <person name="Larimer J."/>
            <person name="McCowan C."/>
            <person name="Murphy C."/>
            <person name="Pearson M."/>
            <person name="Priest M."/>
            <person name="Roberts A."/>
            <person name="Saif S."/>
            <person name="Shea T."/>
            <person name="Sykes S."/>
            <person name="Wortman J."/>
            <person name="Nusbaum C."/>
            <person name="Birren B."/>
        </authorList>
    </citation>
    <scope>NUCLEOTIDE SEQUENCE</scope>
    <source>
        <strain evidence="10">CBS 10118</strain>
    </source>
</reference>
<dbReference type="InterPro" id="IPR050937">
    <property type="entry name" value="TEC1_TEAD_TF"/>
</dbReference>
<dbReference type="InterPro" id="IPR038096">
    <property type="entry name" value="TEA/ATTS_sf"/>
</dbReference>
<evidence type="ECO:0000259" key="8">
    <source>
        <dbReference type="PROSITE" id="PS51088"/>
    </source>
</evidence>
<dbReference type="STRING" id="1296100.A0A1B9G246"/>
<feature type="domain" description="TEA" evidence="8">
    <location>
        <begin position="103"/>
        <end position="177"/>
    </location>
</feature>
<evidence type="ECO:0000256" key="2">
    <source>
        <dbReference type="ARBA" id="ARBA00008421"/>
    </source>
</evidence>
<dbReference type="PROSITE" id="PS51088">
    <property type="entry name" value="TEA_2"/>
    <property type="match status" value="1"/>
</dbReference>
<evidence type="ECO:0000313" key="11">
    <source>
        <dbReference type="Proteomes" id="UP000092730"/>
    </source>
</evidence>
<sequence length="454" mass="49904">MASWTGSPITVEEAFHQVWKSSVEIQPSFYFPSTNLPSPVSSTEDDLATAEILARIKFGSSSPLRDSRKRSLTSSNGDGEEDDVKPTLKRKKESSVESVGSGGAGGAERWPPRKEFVYLTCVVAIPPVGRQKLPLFGKPCGRNEIIAKVVTMATGEGCSRKLISSHAQVLKGRKELSKQLRDLLTTEEGKNTDDEAAPTVYTLGAEWNFPKCLNRLIGLPDNLDLRTASTPPLIAQHFTEVIKPPKSSKKERVTPANKNKLTIMTRPSKSLSPSVFSATTTSPSMISSNEDQTVHLPTPKSSYLPSPYLLGTPTPYSYDHDQDRRPSLPSPSDLFSPNYKLSTPSRMNVSECIAPPTTIPRRPATANAISSSTTRQLPPPESPISTRFLIDSPYQTPLSSARRTSESHLTASLGRSSYDTFERECLKIMGDANRRISGVSIEDIKRRERNQQRC</sequence>
<dbReference type="GO" id="GO:0000981">
    <property type="term" value="F:DNA-binding transcription factor activity, RNA polymerase II-specific"/>
    <property type="evidence" value="ECO:0007669"/>
    <property type="project" value="TreeGrafter"/>
</dbReference>
<keyword evidence="5" id="KW-0539">Nucleus</keyword>
<feature type="region of interest" description="Disordered" evidence="7">
    <location>
        <begin position="354"/>
        <end position="386"/>
    </location>
</feature>
<feature type="DNA-binding region" description="TEA" evidence="6">
    <location>
        <begin position="103"/>
        <end position="177"/>
    </location>
</feature>
<evidence type="ECO:0000313" key="9">
    <source>
        <dbReference type="EMBL" id="OCF25089.1"/>
    </source>
</evidence>
<reference evidence="10" key="4">
    <citation type="submission" date="2024-02" db="EMBL/GenBank/DDBJ databases">
        <title>Comparative genomics of Cryptococcus and Kwoniella reveals pathogenesis evolution and contrasting modes of karyotype evolution via chromosome fusion or intercentromeric recombination.</title>
        <authorList>
            <person name="Coelho M.A."/>
            <person name="David-Palma M."/>
            <person name="Shea T."/>
            <person name="Bowers K."/>
            <person name="McGinley-Smith S."/>
            <person name="Mohammad A.W."/>
            <person name="Gnirke A."/>
            <person name="Yurkov A.M."/>
            <person name="Nowrousian M."/>
            <person name="Sun S."/>
            <person name="Cuomo C.A."/>
            <person name="Heitman J."/>
        </authorList>
    </citation>
    <scope>NUCLEOTIDE SEQUENCE</scope>
    <source>
        <strain evidence="10">CBS 10118</strain>
    </source>
</reference>
<organism evidence="9">
    <name type="scientific">Kwoniella bestiolae CBS 10118</name>
    <dbReference type="NCBI Taxonomy" id="1296100"/>
    <lineage>
        <taxon>Eukaryota</taxon>
        <taxon>Fungi</taxon>
        <taxon>Dikarya</taxon>
        <taxon>Basidiomycota</taxon>
        <taxon>Agaricomycotina</taxon>
        <taxon>Tremellomycetes</taxon>
        <taxon>Tremellales</taxon>
        <taxon>Cryptococcaceae</taxon>
        <taxon>Kwoniella</taxon>
    </lineage>
</organism>
<dbReference type="Gene3D" id="6.10.20.40">
    <property type="entry name" value="TEA/ATTS domain"/>
    <property type="match status" value="1"/>
</dbReference>
<proteinExistence type="inferred from homology"/>
<dbReference type="InterPro" id="IPR000818">
    <property type="entry name" value="TEA/ATTS_dom"/>
</dbReference>
<dbReference type="PANTHER" id="PTHR11834:SF0">
    <property type="entry name" value="PROTEIN SCALLOPED"/>
    <property type="match status" value="1"/>
</dbReference>
<dbReference type="PANTHER" id="PTHR11834">
    <property type="entry name" value="TRANSCRIPTIONAL ENHANCER FACTOR TEF RELATED"/>
    <property type="match status" value="1"/>
</dbReference>
<dbReference type="GO" id="GO:0005634">
    <property type="term" value="C:nucleus"/>
    <property type="evidence" value="ECO:0007669"/>
    <property type="project" value="UniProtKB-SubCell"/>
</dbReference>
<dbReference type="OrthoDB" id="2562432at2759"/>
<comment type="subcellular location">
    <subcellularLocation>
        <location evidence="1">Nucleus</location>
    </subcellularLocation>
</comment>
<feature type="compositionally biased region" description="Low complexity" evidence="7">
    <location>
        <begin position="354"/>
        <end position="366"/>
    </location>
</feature>
<evidence type="ECO:0000313" key="10">
    <source>
        <dbReference type="EMBL" id="WVW83756.1"/>
    </source>
</evidence>
<dbReference type="GeneID" id="30209298"/>
<evidence type="ECO:0000256" key="3">
    <source>
        <dbReference type="ARBA" id="ARBA00023015"/>
    </source>
</evidence>
<evidence type="ECO:0000256" key="7">
    <source>
        <dbReference type="SAM" id="MobiDB-lite"/>
    </source>
</evidence>
<dbReference type="Proteomes" id="UP000092730">
    <property type="component" value="Chromosome 4"/>
</dbReference>